<dbReference type="EMBL" id="DVKI01000034">
    <property type="protein sequence ID" value="HIT16957.1"/>
    <property type="molecule type" value="Genomic_DNA"/>
</dbReference>
<dbReference type="Pfam" id="PF13177">
    <property type="entry name" value="DNA_pol3_delta2"/>
    <property type="match status" value="1"/>
</dbReference>
<dbReference type="PANTHER" id="PTHR11669">
    <property type="entry name" value="REPLICATION FACTOR C / DNA POLYMERASE III GAMMA-TAU SUBUNIT"/>
    <property type="match status" value="1"/>
</dbReference>
<evidence type="ECO:0008006" key="3">
    <source>
        <dbReference type="Google" id="ProtNLM"/>
    </source>
</evidence>
<dbReference type="GO" id="GO:0006261">
    <property type="term" value="P:DNA-templated DNA replication"/>
    <property type="evidence" value="ECO:0007669"/>
    <property type="project" value="TreeGrafter"/>
</dbReference>
<protein>
    <recommendedName>
        <fullName evidence="3">DNA polymerase III subunit delta</fullName>
    </recommendedName>
</protein>
<dbReference type="Proteomes" id="UP000886893">
    <property type="component" value="Unassembled WGS sequence"/>
</dbReference>
<organism evidence="1 2">
    <name type="scientific">Candidatus Caccosoma faecigallinarum</name>
    <dbReference type="NCBI Taxonomy" id="2840720"/>
    <lineage>
        <taxon>Bacteria</taxon>
        <taxon>Bacillati</taxon>
        <taxon>Bacillota</taxon>
        <taxon>Bacillota incertae sedis</taxon>
        <taxon>Candidatus Caccosoma</taxon>
    </lineage>
</organism>
<gene>
    <name evidence="1" type="ORF">IAD04_01075</name>
</gene>
<evidence type="ECO:0000313" key="2">
    <source>
        <dbReference type="Proteomes" id="UP000886893"/>
    </source>
</evidence>
<reference evidence="1" key="2">
    <citation type="journal article" date="2021" name="PeerJ">
        <title>Extensive microbial diversity within the chicken gut microbiome revealed by metagenomics and culture.</title>
        <authorList>
            <person name="Gilroy R."/>
            <person name="Ravi A."/>
            <person name="Getino M."/>
            <person name="Pursley I."/>
            <person name="Horton D.L."/>
            <person name="Alikhan N.F."/>
            <person name="Baker D."/>
            <person name="Gharbi K."/>
            <person name="Hall N."/>
            <person name="Watson M."/>
            <person name="Adriaenssens E.M."/>
            <person name="Foster-Nyarko E."/>
            <person name="Jarju S."/>
            <person name="Secka A."/>
            <person name="Antonio M."/>
            <person name="Oren A."/>
            <person name="Chaudhuri R.R."/>
            <person name="La Ragione R."/>
            <person name="Hildebrand F."/>
            <person name="Pallen M.J."/>
        </authorList>
    </citation>
    <scope>NUCLEOTIDE SEQUENCE</scope>
    <source>
        <strain evidence="1">14508</strain>
    </source>
</reference>
<comment type="caution">
    <text evidence="1">The sequence shown here is derived from an EMBL/GenBank/DDBJ whole genome shotgun (WGS) entry which is preliminary data.</text>
</comment>
<evidence type="ECO:0000313" key="1">
    <source>
        <dbReference type="EMBL" id="HIT16957.1"/>
    </source>
</evidence>
<dbReference type="InterPro" id="IPR027417">
    <property type="entry name" value="P-loop_NTPase"/>
</dbReference>
<dbReference type="SUPFAM" id="SSF52540">
    <property type="entry name" value="P-loop containing nucleoside triphosphate hydrolases"/>
    <property type="match status" value="1"/>
</dbReference>
<reference evidence="1" key="1">
    <citation type="submission" date="2020-10" db="EMBL/GenBank/DDBJ databases">
        <authorList>
            <person name="Gilroy R."/>
        </authorList>
    </citation>
    <scope>NUCLEOTIDE SEQUENCE</scope>
    <source>
        <strain evidence="1">14508</strain>
    </source>
</reference>
<dbReference type="InterPro" id="IPR050238">
    <property type="entry name" value="DNA_Rep/Repair_Clamp_Loader"/>
</dbReference>
<dbReference type="AlphaFoldDB" id="A0A9D1G7U8"/>
<dbReference type="PANTHER" id="PTHR11669:SF8">
    <property type="entry name" value="DNA POLYMERASE III SUBUNIT DELTA"/>
    <property type="match status" value="1"/>
</dbReference>
<accession>A0A9D1G7U8</accession>
<name>A0A9D1G7U8_9FIRM</name>
<sequence length="329" mass="38284">MQKIKDYLQNTQPIVYQVLKNAFSQHKTTHAYLINGPKGSYILPVAELMAQSFVCQHKDEDHLACEECLDCTKIKDKNYIDYIFLEGENLKNDQVLNLQKEFNKSAVEKQNVKIYIIHLIEKAPIASLNKLLKFIEEPSSNIIAIFTTHSLSSILPTITSRCQIIHLKQFGHQELVTKMMQENIKEEDAHLLALVSNDLMANLELVQSQIYQQVLDLLKQSLSYWNDNPNFFIYYMQKEGFPLLEKNNQIEFYLDCLEACFFETMLTKHQQQQPRFLSDIILKMQQNDANMQQKIMTIMIAKQELLSNANKMLVLDKLLIQLTDGDENE</sequence>
<dbReference type="Gene3D" id="3.40.50.300">
    <property type="entry name" value="P-loop containing nucleotide triphosphate hydrolases"/>
    <property type="match status" value="1"/>
</dbReference>
<proteinExistence type="predicted"/>